<feature type="transmembrane region" description="Helical" evidence="1">
    <location>
        <begin position="55"/>
        <end position="77"/>
    </location>
</feature>
<keyword evidence="3" id="KW-1185">Reference proteome</keyword>
<dbReference type="RefSeq" id="WP_204663713.1">
    <property type="nucleotide sequence ID" value="NZ_CP056775.1"/>
</dbReference>
<organism evidence="2 3">
    <name type="scientific">Dyadobacter sandarakinus</name>
    <dbReference type="NCBI Taxonomy" id="2747268"/>
    <lineage>
        <taxon>Bacteria</taxon>
        <taxon>Pseudomonadati</taxon>
        <taxon>Bacteroidota</taxon>
        <taxon>Cytophagia</taxon>
        <taxon>Cytophagales</taxon>
        <taxon>Spirosomataceae</taxon>
        <taxon>Dyadobacter</taxon>
    </lineage>
</organism>
<keyword evidence="1" id="KW-0812">Transmembrane</keyword>
<name>A0ABX7I795_9BACT</name>
<keyword evidence="1" id="KW-1133">Transmembrane helix</keyword>
<accession>A0ABX7I795</accession>
<keyword evidence="1" id="KW-0472">Membrane</keyword>
<gene>
    <name evidence="2" type="ORF">HWI92_11135</name>
</gene>
<dbReference type="EMBL" id="CP056775">
    <property type="protein sequence ID" value="QRR01417.1"/>
    <property type="molecule type" value="Genomic_DNA"/>
</dbReference>
<sequence length="151" mass="17658">MNDYSEKSQEVKNELKKELRLRSRWETIDFCLAHTFLWISIIASFSSAIFVAQDIYIFGSKLWTAVVSGTPGLVIIVDKTFDFARRASWGSMYKIELLQLKDDFEFGIIEPQKAAKKFRYLMKKHTIYFQRIGFFSGRKDSPAKDDKLEVH</sequence>
<protein>
    <submittedName>
        <fullName evidence="2">Uncharacterized protein</fullName>
    </submittedName>
</protein>
<feature type="transmembrane region" description="Helical" evidence="1">
    <location>
        <begin position="30"/>
        <end position="49"/>
    </location>
</feature>
<dbReference type="Proteomes" id="UP000612680">
    <property type="component" value="Chromosome"/>
</dbReference>
<evidence type="ECO:0000313" key="2">
    <source>
        <dbReference type="EMBL" id="QRR01417.1"/>
    </source>
</evidence>
<evidence type="ECO:0000313" key="3">
    <source>
        <dbReference type="Proteomes" id="UP000612680"/>
    </source>
</evidence>
<proteinExistence type="predicted"/>
<reference evidence="2 3" key="1">
    <citation type="submission" date="2020-06" db="EMBL/GenBank/DDBJ databases">
        <title>Dyadobacter sandarakinus sp. nov., isolated from the soil of the Arctic Yellow River Station.</title>
        <authorList>
            <person name="Zhang Y."/>
            <person name="Peng F."/>
        </authorList>
    </citation>
    <scope>NUCLEOTIDE SEQUENCE [LARGE SCALE GENOMIC DNA]</scope>
    <source>
        <strain evidence="2 3">Q3-56</strain>
    </source>
</reference>
<evidence type="ECO:0000256" key="1">
    <source>
        <dbReference type="SAM" id="Phobius"/>
    </source>
</evidence>